<dbReference type="EMBL" id="SMMG02000005">
    <property type="protein sequence ID" value="KAA3472550.1"/>
    <property type="molecule type" value="Genomic_DNA"/>
</dbReference>
<keyword evidence="7 10" id="KW-0238">DNA-binding</keyword>
<dbReference type="GO" id="GO:0003677">
    <property type="term" value="F:DNA binding"/>
    <property type="evidence" value="ECO:0007669"/>
    <property type="project" value="UniProtKB-UniRule"/>
</dbReference>
<feature type="region of interest" description="Disordered" evidence="12">
    <location>
        <begin position="1"/>
        <end position="321"/>
    </location>
</feature>
<evidence type="ECO:0000313" key="14">
    <source>
        <dbReference type="EMBL" id="KAA3472550.1"/>
    </source>
</evidence>
<feature type="compositionally biased region" description="Basic and acidic residues" evidence="12">
    <location>
        <begin position="184"/>
        <end position="194"/>
    </location>
</feature>
<dbReference type="InterPro" id="IPR001631">
    <property type="entry name" value="TopoI"/>
</dbReference>
<dbReference type="GO" id="GO:0003917">
    <property type="term" value="F:DNA topoisomerase type I (single strand cut, ATP-independent) activity"/>
    <property type="evidence" value="ECO:0007669"/>
    <property type="project" value="UniProtKB-UniRule"/>
</dbReference>
<dbReference type="PRINTS" id="PR00416">
    <property type="entry name" value="EUTPISMRASEI"/>
</dbReference>
<feature type="compositionally biased region" description="Low complexity" evidence="12">
    <location>
        <begin position="61"/>
        <end position="75"/>
    </location>
</feature>
<dbReference type="InterPro" id="IPR036202">
    <property type="entry name" value="TopoI_DNA-bd_euk_N_sf"/>
</dbReference>
<dbReference type="Gene3D" id="1.10.10.41">
    <property type="entry name" value="Yeast DNA topoisomerase - domain 1"/>
    <property type="match status" value="1"/>
</dbReference>
<dbReference type="FunFam" id="1.10.10.41:FF:000001">
    <property type="entry name" value="DNA topoisomerase I"/>
    <property type="match status" value="1"/>
</dbReference>
<gene>
    <name evidence="14" type="primary">top1</name>
    <name evidence="14" type="ORF">EPI10_023023</name>
</gene>
<dbReference type="InterPro" id="IPR014711">
    <property type="entry name" value="TopoI_cat_a-hlx-sub_euk"/>
</dbReference>
<sequence>MAVEPPAKHVFDFDDDDDDGPVVFKRNNALSSNQNQLNCEIKKASSQRSDGHSGSRASYVQASNGQSSNSQKNKAIPSSKSLPVRSPILSPKASTSSARTSPVKSPVAKFKTPASLNDHSKQALKQNKCNVVKEEKSPIKGATEANSDDDDDLQPLSARLKGISNQGTKGASTSSTAQSHRLVPKTEIKGSTKDPDDEAPLSVRFNMNSSAGTSSSKLYDSDEKKPLASNGEQNGSTVKGKQEKSSMLSGKRPLDKGNSSDQSSAKKPKIADTSTAMKSKQLAVKAEKADEDDDDDIPISQRIKRSTPTNSKTSSMKQKAAKVVSSALKKLNKKSKKEFKNSKYIKSTKVSPSSGDGQKKWSSLVHNGVIFPPPYKFHGIKLLYDGRPIDLTPEQEEVATMFAVMKDTDYMNKPQFKKNFWEDWSKLLGKNHTIKDLDKCDFTPIYEWHLQEKEKKKQMSSEEKKALKEEKLKQEEKYMWAIVDGVKEKVGNFRVEPPGLFRGRGEHPKMGKLKRRIRPSDITINIGKNAPIPECPIPGESWKDIKHDNTVTWLAFWNDPINPKEFKYVFLAASSSLKGQSDKEKYEKARMLKEYIRNIRAAYTKDFTSKDVTKRQIAVATYLIDKLALRAGNEKDDDEADTVGCCTLKELMPGLTAKVFRTYNASITLDEMVAIICNHQRSISKSHSAQMSRLTEKITELKGVLKELKIDLDRAKKGKPPLKDADGKQKRNLTPEVLEKKIAQTNAKIEKMERDMQTKEDLKTVALGTSKINYLDPRITVAWCKRHEVPIEKIFNKSLLAKFAWAMDVDPDFRF</sequence>
<evidence type="ECO:0000313" key="15">
    <source>
        <dbReference type="Proteomes" id="UP000325315"/>
    </source>
</evidence>
<evidence type="ECO:0000256" key="5">
    <source>
        <dbReference type="ARBA" id="ARBA00023029"/>
    </source>
</evidence>
<dbReference type="InterPro" id="IPR018521">
    <property type="entry name" value="TopoIB_AS"/>
</dbReference>
<dbReference type="PROSITE" id="PS52038">
    <property type="entry name" value="TOPO_IB_2"/>
    <property type="match status" value="1"/>
</dbReference>
<dbReference type="InterPro" id="IPR013030">
    <property type="entry name" value="DNA_topo_DNA_db_N_dom2"/>
</dbReference>
<dbReference type="Gene3D" id="1.10.132.10">
    <property type="match status" value="1"/>
</dbReference>
<dbReference type="Pfam" id="PF14370">
    <property type="entry name" value="Topo_C_assoc"/>
    <property type="match status" value="1"/>
</dbReference>
<evidence type="ECO:0000259" key="13">
    <source>
        <dbReference type="SMART" id="SM00435"/>
    </source>
</evidence>
<evidence type="ECO:0000256" key="11">
    <source>
        <dbReference type="SAM" id="Coils"/>
    </source>
</evidence>
<evidence type="ECO:0000256" key="4">
    <source>
        <dbReference type="ARBA" id="ARBA00022553"/>
    </source>
</evidence>
<feature type="compositionally biased region" description="Polar residues" evidence="12">
    <location>
        <begin position="92"/>
        <end position="103"/>
    </location>
</feature>
<dbReference type="SUPFAM" id="SSF56741">
    <property type="entry name" value="Eukaryotic DNA topoisomerase I, N-terminal DNA-binding fragment"/>
    <property type="match status" value="1"/>
</dbReference>
<keyword evidence="5 10" id="KW-0799">Topoisomerase</keyword>
<dbReference type="Gene3D" id="3.90.15.10">
    <property type="entry name" value="Topoisomerase I, Chain A, domain 3"/>
    <property type="match status" value="1"/>
</dbReference>
<dbReference type="InterPro" id="IPR013034">
    <property type="entry name" value="DNA_topo_DNA_db_N_dom1"/>
</dbReference>
<dbReference type="Gene3D" id="2.170.11.10">
    <property type="entry name" value="DNA Topoisomerase I, domain 2"/>
    <property type="match status" value="1"/>
</dbReference>
<dbReference type="PANTHER" id="PTHR10290">
    <property type="entry name" value="DNA TOPOISOMERASE I"/>
    <property type="match status" value="1"/>
</dbReference>
<dbReference type="SUPFAM" id="SSF56349">
    <property type="entry name" value="DNA breaking-rejoining enzymes"/>
    <property type="match status" value="1"/>
</dbReference>
<reference evidence="14" key="1">
    <citation type="submission" date="2019-08" db="EMBL/GenBank/DDBJ databases">
        <authorList>
            <person name="Liu F."/>
        </authorList>
    </citation>
    <scope>NUCLEOTIDE SEQUENCE [LARGE SCALE GENOMIC DNA]</scope>
    <source>
        <strain evidence="14">PA1801</strain>
        <tissue evidence="14">Leaf</tissue>
    </source>
</reference>
<feature type="compositionally biased region" description="Low complexity" evidence="12">
    <location>
        <begin position="27"/>
        <end position="38"/>
    </location>
</feature>
<evidence type="ECO:0000256" key="2">
    <source>
        <dbReference type="ARBA" id="ARBA00006645"/>
    </source>
</evidence>
<dbReference type="InterPro" id="IPR011010">
    <property type="entry name" value="DNA_brk_join_enz"/>
</dbReference>
<comment type="similarity">
    <text evidence="2 10">Belongs to the type IB topoisomerase family.</text>
</comment>
<dbReference type="InterPro" id="IPR025834">
    <property type="entry name" value="TopoI_C_dom"/>
</dbReference>
<dbReference type="InterPro" id="IPR013500">
    <property type="entry name" value="TopoI_cat_euk"/>
</dbReference>
<evidence type="ECO:0000256" key="3">
    <source>
        <dbReference type="ARBA" id="ARBA00012891"/>
    </source>
</evidence>
<feature type="compositionally biased region" description="Polar residues" evidence="12">
    <location>
        <begin position="230"/>
        <end position="239"/>
    </location>
</feature>
<evidence type="ECO:0000256" key="10">
    <source>
        <dbReference type="PROSITE-ProRule" id="PRU01382"/>
    </source>
</evidence>
<feature type="compositionally biased region" description="Polar residues" evidence="12">
    <location>
        <begin position="306"/>
        <end position="317"/>
    </location>
</feature>
<keyword evidence="8 10" id="KW-0413">Isomerase</keyword>
<organism evidence="14 15">
    <name type="scientific">Gossypium australe</name>
    <dbReference type="NCBI Taxonomy" id="47621"/>
    <lineage>
        <taxon>Eukaryota</taxon>
        <taxon>Viridiplantae</taxon>
        <taxon>Streptophyta</taxon>
        <taxon>Embryophyta</taxon>
        <taxon>Tracheophyta</taxon>
        <taxon>Spermatophyta</taxon>
        <taxon>Magnoliopsida</taxon>
        <taxon>eudicotyledons</taxon>
        <taxon>Gunneridae</taxon>
        <taxon>Pentapetalae</taxon>
        <taxon>rosids</taxon>
        <taxon>malvids</taxon>
        <taxon>Malvales</taxon>
        <taxon>Malvaceae</taxon>
        <taxon>Malvoideae</taxon>
        <taxon>Gossypium</taxon>
    </lineage>
</organism>
<dbReference type="SMART" id="SM00435">
    <property type="entry name" value="TOPEUc"/>
    <property type="match status" value="1"/>
</dbReference>
<dbReference type="EC" id="5.6.2.1" evidence="3"/>
<comment type="caution">
    <text evidence="14">The sequence shown here is derived from an EMBL/GenBank/DDBJ whole genome shotgun (WGS) entry which is preliminary data.</text>
</comment>
<keyword evidence="4" id="KW-0597">Phosphoprotein</keyword>
<protein>
    <recommendedName>
        <fullName evidence="3">DNA topoisomerase</fullName>
        <ecNumber evidence="3">5.6.2.1</ecNumber>
    </recommendedName>
    <alternativeName>
        <fullName evidence="9">DNA topoisomerase 1</fullName>
    </alternativeName>
</protein>
<dbReference type="GO" id="GO:0005730">
    <property type="term" value="C:nucleolus"/>
    <property type="evidence" value="ECO:0007669"/>
    <property type="project" value="TreeGrafter"/>
</dbReference>
<dbReference type="Pfam" id="PF01028">
    <property type="entry name" value="Topoisom_I"/>
    <property type="match status" value="2"/>
</dbReference>
<evidence type="ECO:0000256" key="6">
    <source>
        <dbReference type="ARBA" id="ARBA00023054"/>
    </source>
</evidence>
<keyword evidence="6 11" id="KW-0175">Coiled coil</keyword>
<dbReference type="InterPro" id="IPR051062">
    <property type="entry name" value="Topoisomerase_IB"/>
</dbReference>
<accession>A0A5B6VTM2</accession>
<dbReference type="InterPro" id="IPR008336">
    <property type="entry name" value="TopoI_DNA-bd_euk"/>
</dbReference>
<dbReference type="GO" id="GO:0007059">
    <property type="term" value="P:chromosome segregation"/>
    <property type="evidence" value="ECO:0007669"/>
    <property type="project" value="TreeGrafter"/>
</dbReference>
<dbReference type="PANTHER" id="PTHR10290:SF23">
    <property type="entry name" value="DNA TOPOISOMERASE 1 BETA"/>
    <property type="match status" value="1"/>
</dbReference>
<evidence type="ECO:0000256" key="7">
    <source>
        <dbReference type="ARBA" id="ARBA00023125"/>
    </source>
</evidence>
<dbReference type="Pfam" id="PF02919">
    <property type="entry name" value="Topoisom_I_N"/>
    <property type="match status" value="1"/>
</dbReference>
<name>A0A5B6VTM2_9ROSI</name>
<evidence type="ECO:0000256" key="12">
    <source>
        <dbReference type="SAM" id="MobiDB-lite"/>
    </source>
</evidence>
<feature type="compositionally biased region" description="Basic and acidic residues" evidence="12">
    <location>
        <begin position="1"/>
        <end position="12"/>
    </location>
</feature>
<keyword evidence="15" id="KW-1185">Reference proteome</keyword>
<proteinExistence type="inferred from homology"/>
<feature type="domain" description="DNA topoisomerase I eukaryotic-type" evidence="13">
    <location>
        <begin position="500"/>
        <end position="788"/>
    </location>
</feature>
<dbReference type="PROSITE" id="PS00176">
    <property type="entry name" value="TOPO_IB_1"/>
    <property type="match status" value="1"/>
</dbReference>
<evidence type="ECO:0000256" key="1">
    <source>
        <dbReference type="ARBA" id="ARBA00000213"/>
    </source>
</evidence>
<evidence type="ECO:0000256" key="8">
    <source>
        <dbReference type="ARBA" id="ARBA00023235"/>
    </source>
</evidence>
<feature type="compositionally biased region" description="Polar residues" evidence="12">
    <location>
        <begin position="205"/>
        <end position="218"/>
    </location>
</feature>
<dbReference type="InterPro" id="IPR014727">
    <property type="entry name" value="TopoI_cat_a/b-sub_euk"/>
</dbReference>
<dbReference type="Proteomes" id="UP000325315">
    <property type="component" value="Unassembled WGS sequence"/>
</dbReference>
<feature type="active site" description="O-(3'-phospho-DNA)-tyrosine intermediate" evidence="10">
    <location>
        <position position="774"/>
    </location>
</feature>
<feature type="coiled-coil region" evidence="11">
    <location>
        <begin position="450"/>
        <end position="477"/>
    </location>
</feature>
<dbReference type="FunFam" id="1.10.132.10:FF:000002">
    <property type="entry name" value="DNA topoisomerase I"/>
    <property type="match status" value="1"/>
</dbReference>
<feature type="coiled-coil region" evidence="11">
    <location>
        <begin position="691"/>
        <end position="718"/>
    </location>
</feature>
<dbReference type="GO" id="GO:0006260">
    <property type="term" value="P:DNA replication"/>
    <property type="evidence" value="ECO:0007669"/>
    <property type="project" value="TreeGrafter"/>
</dbReference>
<evidence type="ECO:0000256" key="9">
    <source>
        <dbReference type="ARBA" id="ARBA00081716"/>
    </source>
</evidence>
<dbReference type="FunFam" id="2.170.11.10:FF:000001">
    <property type="entry name" value="DNA topoisomerase I"/>
    <property type="match status" value="1"/>
</dbReference>
<dbReference type="OrthoDB" id="47179at2759"/>
<comment type="catalytic activity">
    <reaction evidence="1 10">
        <text>ATP-independent breakage of single-stranded DNA, followed by passage and rejoining.</text>
        <dbReference type="EC" id="5.6.2.1"/>
    </reaction>
</comment>
<dbReference type="AlphaFoldDB" id="A0A5B6VTM2"/>
<dbReference type="InterPro" id="IPR013499">
    <property type="entry name" value="TopoI_euk"/>
</dbReference>
<dbReference type="GO" id="GO:0006265">
    <property type="term" value="P:DNA topological change"/>
    <property type="evidence" value="ECO:0007669"/>
    <property type="project" value="UniProtKB-UniRule"/>
</dbReference>
<feature type="compositionally biased region" description="Polar residues" evidence="12">
    <location>
        <begin position="163"/>
        <end position="179"/>
    </location>
</feature>
<dbReference type="GO" id="GO:0005694">
    <property type="term" value="C:chromosome"/>
    <property type="evidence" value="ECO:0007669"/>
    <property type="project" value="InterPro"/>
</dbReference>